<dbReference type="Pfam" id="PF00589">
    <property type="entry name" value="Phage_integrase"/>
    <property type="match status" value="1"/>
</dbReference>
<organism evidence="7 8">
    <name type="scientific">Bosea caraganae</name>
    <dbReference type="NCBI Taxonomy" id="2763117"/>
    <lineage>
        <taxon>Bacteria</taxon>
        <taxon>Pseudomonadati</taxon>
        <taxon>Pseudomonadota</taxon>
        <taxon>Alphaproteobacteria</taxon>
        <taxon>Hyphomicrobiales</taxon>
        <taxon>Boseaceae</taxon>
        <taxon>Bosea</taxon>
    </lineage>
</organism>
<dbReference type="InterPro" id="IPR050090">
    <property type="entry name" value="Tyrosine_recombinase_XerCD"/>
</dbReference>
<dbReference type="InterPro" id="IPR011010">
    <property type="entry name" value="DNA_brk_join_enz"/>
</dbReference>
<dbReference type="PANTHER" id="PTHR30349">
    <property type="entry name" value="PHAGE INTEGRASE-RELATED"/>
    <property type="match status" value="1"/>
</dbReference>
<comment type="caution">
    <text evidence="7">The sequence shown here is derived from an EMBL/GenBank/DDBJ whole genome shotgun (WGS) entry which is preliminary data.</text>
</comment>
<dbReference type="CDD" id="cd01184">
    <property type="entry name" value="INT_C_like_1"/>
    <property type="match status" value="1"/>
</dbReference>
<keyword evidence="8" id="KW-1185">Reference proteome</keyword>
<feature type="region of interest" description="Disordered" evidence="5">
    <location>
        <begin position="283"/>
        <end position="306"/>
    </location>
</feature>
<sequence>MRSRGADVRGIPWRGEAGLSNHPARRARYKNALLEAPSNYTKRFPEKTLPEAIRLNRARKEPFATLNATTINDKWLSRLSALLTWCANNSIAPDNVAKGVRVDRSARDPDEDRVPFSAVDLQKIFAAPLFDPSPKLTEKRWALLIALYSGMRASEIAQLRLDSINEVRGVLVFAIEEKMKNKQSRRLVPVHRTLLALGLQDRIAYLRKIGADRLFPDWFRDGQASIENAAAKKRVVNQPYSQFIPRWFNRTYLPKVDIHDENKVFHSFRHTLKTGLALAGVPRSLSNESPGTTMHRLAPTMCTTAH</sequence>
<evidence type="ECO:0000256" key="2">
    <source>
        <dbReference type="ARBA" id="ARBA00022908"/>
    </source>
</evidence>
<dbReference type="GO" id="GO:0015074">
    <property type="term" value="P:DNA integration"/>
    <property type="evidence" value="ECO:0007669"/>
    <property type="project" value="UniProtKB-KW"/>
</dbReference>
<dbReference type="Gene3D" id="1.10.443.10">
    <property type="entry name" value="Intergrase catalytic core"/>
    <property type="match status" value="1"/>
</dbReference>
<evidence type="ECO:0000259" key="6">
    <source>
        <dbReference type="PROSITE" id="PS51898"/>
    </source>
</evidence>
<gene>
    <name evidence="7" type="ORF">DWE98_16770</name>
</gene>
<evidence type="ECO:0000313" key="7">
    <source>
        <dbReference type="EMBL" id="RDJ22830.1"/>
    </source>
</evidence>
<dbReference type="AlphaFoldDB" id="A0A370L3A4"/>
<dbReference type="OrthoDB" id="9784724at2"/>
<comment type="similarity">
    <text evidence="1">Belongs to the 'phage' integrase family.</text>
</comment>
<accession>A0A370L3A4</accession>
<name>A0A370L3A4_9HYPH</name>
<protein>
    <recommendedName>
        <fullName evidence="6">Tyr recombinase domain-containing protein</fullName>
    </recommendedName>
</protein>
<dbReference type="PANTHER" id="PTHR30349:SF41">
    <property type="entry name" value="INTEGRASE_RECOMBINASE PROTEIN MJ0367-RELATED"/>
    <property type="match status" value="1"/>
</dbReference>
<keyword evidence="3" id="KW-0238">DNA-binding</keyword>
<dbReference type="InterPro" id="IPR013762">
    <property type="entry name" value="Integrase-like_cat_sf"/>
</dbReference>
<keyword evidence="4" id="KW-0233">DNA recombination</keyword>
<feature type="domain" description="Tyr recombinase" evidence="6">
    <location>
        <begin position="111"/>
        <end position="306"/>
    </location>
</feature>
<evidence type="ECO:0000256" key="5">
    <source>
        <dbReference type="SAM" id="MobiDB-lite"/>
    </source>
</evidence>
<evidence type="ECO:0000256" key="1">
    <source>
        <dbReference type="ARBA" id="ARBA00008857"/>
    </source>
</evidence>
<dbReference type="EMBL" id="QQTP01000009">
    <property type="protein sequence ID" value="RDJ22830.1"/>
    <property type="molecule type" value="Genomic_DNA"/>
</dbReference>
<dbReference type="PROSITE" id="PS51898">
    <property type="entry name" value="TYR_RECOMBINASE"/>
    <property type="match status" value="1"/>
</dbReference>
<dbReference type="SUPFAM" id="SSF56349">
    <property type="entry name" value="DNA breaking-rejoining enzymes"/>
    <property type="match status" value="1"/>
</dbReference>
<dbReference type="GO" id="GO:0006310">
    <property type="term" value="P:DNA recombination"/>
    <property type="evidence" value="ECO:0007669"/>
    <property type="project" value="UniProtKB-KW"/>
</dbReference>
<proteinExistence type="inferred from homology"/>
<evidence type="ECO:0000313" key="8">
    <source>
        <dbReference type="Proteomes" id="UP000255207"/>
    </source>
</evidence>
<evidence type="ECO:0000256" key="3">
    <source>
        <dbReference type="ARBA" id="ARBA00023125"/>
    </source>
</evidence>
<reference evidence="8" key="1">
    <citation type="submission" date="2018-07" db="EMBL/GenBank/DDBJ databases">
        <authorList>
            <person name="Safronova V.I."/>
            <person name="Chirak E.R."/>
            <person name="Sazanova A.L."/>
        </authorList>
    </citation>
    <scope>NUCLEOTIDE SEQUENCE [LARGE SCALE GENOMIC DNA]</scope>
    <source>
        <strain evidence="8">RCAM04685</strain>
    </source>
</reference>
<dbReference type="Proteomes" id="UP000255207">
    <property type="component" value="Unassembled WGS sequence"/>
</dbReference>
<dbReference type="InterPro" id="IPR002104">
    <property type="entry name" value="Integrase_catalytic"/>
</dbReference>
<keyword evidence="2" id="KW-0229">DNA integration</keyword>
<dbReference type="GO" id="GO:0003677">
    <property type="term" value="F:DNA binding"/>
    <property type="evidence" value="ECO:0007669"/>
    <property type="project" value="UniProtKB-KW"/>
</dbReference>
<evidence type="ECO:0000256" key="4">
    <source>
        <dbReference type="ARBA" id="ARBA00023172"/>
    </source>
</evidence>